<comment type="caution">
    <text evidence="1">The sequence shown here is derived from an EMBL/GenBank/DDBJ whole genome shotgun (WGS) entry which is preliminary data.</text>
</comment>
<dbReference type="AlphaFoldDB" id="A0A5J4SR15"/>
<dbReference type="EMBL" id="SNRY01000083">
    <property type="protein sequence ID" value="KAA6347813.1"/>
    <property type="molecule type" value="Genomic_DNA"/>
</dbReference>
<accession>A0A5J4SR15</accession>
<feature type="non-terminal residue" evidence="1">
    <location>
        <position position="157"/>
    </location>
</feature>
<evidence type="ECO:0000313" key="1">
    <source>
        <dbReference type="EMBL" id="KAA6347813.1"/>
    </source>
</evidence>
<reference evidence="1" key="1">
    <citation type="submission" date="2019-03" db="EMBL/GenBank/DDBJ databases">
        <title>Single cell metagenomics reveals metabolic interactions within the superorganism composed of flagellate Streblomastix strix and complex community of Bacteroidetes bacteria on its surface.</title>
        <authorList>
            <person name="Treitli S.C."/>
            <person name="Kolisko M."/>
            <person name="Husnik F."/>
            <person name="Keeling P."/>
            <person name="Hampl V."/>
        </authorList>
    </citation>
    <scope>NUCLEOTIDE SEQUENCE</scope>
    <source>
        <strain evidence="1">STM</strain>
    </source>
</reference>
<sequence>MELTTEQEAKVVAIINAFDNGKKISDLPLASGGVESYIAEVQDISGESKQINLYSAIATVNKKIAVRRWNETLSTPTGEAFGNIDFLRDLPTVLGLGCYLVKDDRTRRKLDPTNHYKFADGSPAALNGSMGQYMWCWNKHYYSWWRDGNYIYEAVST</sequence>
<gene>
    <name evidence="1" type="ORF">EZS27_004678</name>
</gene>
<organism evidence="1">
    <name type="scientific">termite gut metagenome</name>
    <dbReference type="NCBI Taxonomy" id="433724"/>
    <lineage>
        <taxon>unclassified sequences</taxon>
        <taxon>metagenomes</taxon>
        <taxon>organismal metagenomes</taxon>
    </lineage>
</organism>
<name>A0A5J4SR15_9ZZZZ</name>
<proteinExistence type="predicted"/>
<protein>
    <submittedName>
        <fullName evidence="1">Uncharacterized protein</fullName>
    </submittedName>
</protein>